<name>A0A128FLT5_9GAMM</name>
<reference evidence="2" key="1">
    <citation type="submission" date="2016-02" db="EMBL/GenBank/DDBJ databases">
        <authorList>
            <person name="Rodrigo-Torres Lidia"/>
            <person name="Arahal R.David."/>
        </authorList>
    </citation>
    <scope>NUCLEOTIDE SEQUENCE [LARGE SCALE GENOMIC DNA]</scope>
    <source>
        <strain evidence="2">CECT 8713</strain>
    </source>
</reference>
<accession>A0A128FLT5</accession>
<keyword evidence="2" id="KW-1185">Reference proteome</keyword>
<dbReference type="AlphaFoldDB" id="A0A128FLT5"/>
<sequence>MAVLTTDCALPSCSSAVEHDRVPAAPPIPLGVSSFLLTISSPFSPLSLPPPSPPLFPFLYPSFPLLYHNFSNKLLIRNTAILLHP</sequence>
<evidence type="ECO:0000313" key="1">
    <source>
        <dbReference type="EMBL" id="CZF87186.1"/>
    </source>
</evidence>
<evidence type="ECO:0000313" key="2">
    <source>
        <dbReference type="Proteomes" id="UP000073601"/>
    </source>
</evidence>
<protein>
    <submittedName>
        <fullName evidence="1">Uncharacterized protein</fullName>
    </submittedName>
</protein>
<organism evidence="1 2">
    <name type="scientific">Grimontia marina</name>
    <dbReference type="NCBI Taxonomy" id="646534"/>
    <lineage>
        <taxon>Bacteria</taxon>
        <taxon>Pseudomonadati</taxon>
        <taxon>Pseudomonadota</taxon>
        <taxon>Gammaproteobacteria</taxon>
        <taxon>Vibrionales</taxon>
        <taxon>Vibrionaceae</taxon>
        <taxon>Grimontia</taxon>
    </lineage>
</organism>
<proteinExistence type="predicted"/>
<dbReference type="EMBL" id="FIZY01000292">
    <property type="protein sequence ID" value="CZF87186.1"/>
    <property type="molecule type" value="Genomic_DNA"/>
</dbReference>
<dbReference type="Proteomes" id="UP000073601">
    <property type="component" value="Unassembled WGS sequence"/>
</dbReference>
<gene>
    <name evidence="1" type="ORF">GMA8713_05246</name>
</gene>